<keyword evidence="3" id="KW-1185">Reference proteome</keyword>
<dbReference type="RefSeq" id="WP_116035065.1">
    <property type="nucleotide sequence ID" value="NZ_JBHLVV010000066.1"/>
</dbReference>
<gene>
    <name evidence="2" type="ORF">DRF58_09725</name>
</gene>
<sequence>MNTTKAEINIKNLASGIYYLKVDGQSVQKIIKK</sequence>
<reference evidence="2 3" key="1">
    <citation type="journal article" date="2006" name="Int. J. Syst. Evol. Microbiol.">
        <title>Chryseobacterium hispanicum sp. nov., isolated from the drinking water distribution system of Sevilla, Spain.</title>
        <authorList>
            <person name="Gallego V."/>
            <person name="Garcia M.T."/>
            <person name="Ventosa A."/>
        </authorList>
    </citation>
    <scope>NUCLEOTIDE SEQUENCE [LARGE SCALE GENOMIC DNA]</scope>
    <source>
        <strain evidence="2 3">KCTC 22104</strain>
    </source>
</reference>
<evidence type="ECO:0000313" key="2">
    <source>
        <dbReference type="EMBL" id="REC70458.1"/>
    </source>
</evidence>
<evidence type="ECO:0000256" key="1">
    <source>
        <dbReference type="ARBA" id="ARBA00022729"/>
    </source>
</evidence>
<dbReference type="InterPro" id="IPR026444">
    <property type="entry name" value="Secre_tail"/>
</dbReference>
<organism evidence="2 3">
    <name type="scientific">Epilithonimonas hispanica</name>
    <dbReference type="NCBI Taxonomy" id="358687"/>
    <lineage>
        <taxon>Bacteria</taxon>
        <taxon>Pseudomonadati</taxon>
        <taxon>Bacteroidota</taxon>
        <taxon>Flavobacteriia</taxon>
        <taxon>Flavobacteriales</taxon>
        <taxon>Weeksellaceae</taxon>
        <taxon>Chryseobacterium group</taxon>
        <taxon>Epilithonimonas</taxon>
    </lineage>
</organism>
<evidence type="ECO:0008006" key="4">
    <source>
        <dbReference type="Google" id="ProtNLM"/>
    </source>
</evidence>
<proteinExistence type="predicted"/>
<evidence type="ECO:0000313" key="3">
    <source>
        <dbReference type="Proteomes" id="UP000256326"/>
    </source>
</evidence>
<dbReference type="OrthoDB" id="1256754at2"/>
<name>A0A3D9CXS7_9FLAO</name>
<dbReference type="EMBL" id="QNUG01000017">
    <property type="protein sequence ID" value="REC70458.1"/>
    <property type="molecule type" value="Genomic_DNA"/>
</dbReference>
<keyword evidence="1" id="KW-0732">Signal</keyword>
<dbReference type="AlphaFoldDB" id="A0A3D9CXS7"/>
<dbReference type="Proteomes" id="UP000256326">
    <property type="component" value="Unassembled WGS sequence"/>
</dbReference>
<comment type="caution">
    <text evidence="2">The sequence shown here is derived from an EMBL/GenBank/DDBJ whole genome shotgun (WGS) entry which is preliminary data.</text>
</comment>
<dbReference type="NCBIfam" id="TIGR04183">
    <property type="entry name" value="Por_Secre_tail"/>
    <property type="match status" value="1"/>
</dbReference>
<protein>
    <recommendedName>
        <fullName evidence="4">T9SS C-terminal target domain-containing protein</fullName>
    </recommendedName>
</protein>
<accession>A0A3D9CXS7</accession>